<gene>
    <name evidence="1" type="ORF">HMPREF0539_1829</name>
</gene>
<keyword evidence="2" id="KW-1185">Reference proteome</keyword>
<comment type="caution">
    <text evidence="1">The sequence shown here is derived from an EMBL/GenBank/DDBJ whole genome shotgun (WGS) entry which is preliminary data.</text>
</comment>
<evidence type="ECO:0008006" key="3">
    <source>
        <dbReference type="Google" id="ProtNLM"/>
    </source>
</evidence>
<reference evidence="1" key="1">
    <citation type="submission" date="2009-01" db="EMBL/GenBank/DDBJ databases">
        <authorList>
            <person name="Qin X."/>
            <person name="Bachman B."/>
            <person name="Battles P."/>
            <person name="Bell A."/>
            <person name="Bess C."/>
            <person name="Bickham C."/>
            <person name="Chaboub L."/>
            <person name="Chen D."/>
            <person name="Coyle M."/>
            <person name="Deiros D.R."/>
            <person name="Dinh H."/>
            <person name="Forbes L."/>
            <person name="Fowler G."/>
            <person name="Francisco L."/>
            <person name="Fu Q."/>
            <person name="Gubbala S."/>
            <person name="Hale W."/>
            <person name="Han Y."/>
            <person name="Hemphill L."/>
            <person name="Highlander S.K."/>
            <person name="Hirani K."/>
            <person name="Hogues M."/>
            <person name="Jackson L."/>
            <person name="Jakkamsetti A."/>
            <person name="Javaid M."/>
            <person name="Jiang H."/>
            <person name="Korchina V."/>
            <person name="Kovar C."/>
            <person name="Lara F."/>
            <person name="Lee S."/>
            <person name="Mata R."/>
            <person name="Mathew T."/>
            <person name="Moen C."/>
            <person name="Morales K."/>
            <person name="Munidasa M."/>
            <person name="Nazareth L."/>
            <person name="Ngo R."/>
            <person name="Nguyen L."/>
            <person name="Okwuonu G."/>
            <person name="Ongeri F."/>
            <person name="Patil S."/>
            <person name="Petrosino J."/>
            <person name="Pham C."/>
            <person name="Pham P."/>
            <person name="Pu L.-L."/>
            <person name="Puazo M."/>
            <person name="Raj R."/>
            <person name="Reid J."/>
            <person name="Rouhana J."/>
            <person name="Saada N."/>
            <person name="Shang Y."/>
            <person name="Simmons D."/>
            <person name="Thornton R."/>
            <person name="Warren J."/>
            <person name="Weissenberger G."/>
            <person name="Zhang J."/>
            <person name="Zhang L."/>
            <person name="Zhou C."/>
            <person name="Zhu D."/>
            <person name="Muzny D."/>
            <person name="Worley K."/>
            <person name="Gibbs R."/>
        </authorList>
    </citation>
    <scope>NUCLEOTIDE SEQUENCE [LARGE SCALE GENOMIC DNA]</scope>
    <source>
        <strain evidence="1">LMS2-1</strain>
    </source>
</reference>
<sequence>MAKRTSSRQKEDFTMSISRSRLLSGIGLSLAFIATGTALAGYWCHRNQRISNRILTKVKRNFAKEGTIETSWIELQPLTINDHHQRIQVYRGGMILRHSKLHRQIAFLALADGSLWRIKQQPITTA</sequence>
<proteinExistence type="predicted"/>
<dbReference type="HOGENOM" id="CLU_161957_0_0_9"/>
<accession>C2JY44</accession>
<evidence type="ECO:0000313" key="2">
    <source>
        <dbReference type="Proteomes" id="UP000004525"/>
    </source>
</evidence>
<dbReference type="Proteomes" id="UP000004525">
    <property type="component" value="Unassembled WGS sequence"/>
</dbReference>
<name>C2JY44_LACRM</name>
<evidence type="ECO:0000313" key="1">
    <source>
        <dbReference type="EMBL" id="EEN80097.1"/>
    </source>
</evidence>
<dbReference type="AlphaFoldDB" id="C2JY44"/>
<dbReference type="EMBL" id="ACIZ01000071">
    <property type="protein sequence ID" value="EEN80097.1"/>
    <property type="molecule type" value="Genomic_DNA"/>
</dbReference>
<organism evidence="1 2">
    <name type="scientific">Lacticaseibacillus rhamnosus (strain LMS2-1)</name>
    <dbReference type="NCBI Taxonomy" id="525361"/>
    <lineage>
        <taxon>Bacteria</taxon>
        <taxon>Bacillati</taxon>
        <taxon>Bacillota</taxon>
        <taxon>Bacilli</taxon>
        <taxon>Lactobacillales</taxon>
        <taxon>Lactobacillaceae</taxon>
        <taxon>Lacticaseibacillus</taxon>
    </lineage>
</organism>
<protein>
    <recommendedName>
        <fullName evidence="3">Small secreted protein</fullName>
    </recommendedName>
</protein>